<organism evidence="1 2">
    <name type="scientific">Phytophthora citrophthora</name>
    <dbReference type="NCBI Taxonomy" id="4793"/>
    <lineage>
        <taxon>Eukaryota</taxon>
        <taxon>Sar</taxon>
        <taxon>Stramenopiles</taxon>
        <taxon>Oomycota</taxon>
        <taxon>Peronosporomycetes</taxon>
        <taxon>Peronosporales</taxon>
        <taxon>Peronosporaceae</taxon>
        <taxon>Phytophthora</taxon>
    </lineage>
</organism>
<evidence type="ECO:0000313" key="1">
    <source>
        <dbReference type="EMBL" id="KAK1938275.1"/>
    </source>
</evidence>
<dbReference type="Proteomes" id="UP001259832">
    <property type="component" value="Unassembled WGS sequence"/>
</dbReference>
<evidence type="ECO:0000313" key="2">
    <source>
        <dbReference type="Proteomes" id="UP001259832"/>
    </source>
</evidence>
<name>A0AAD9GGM5_9STRA</name>
<proteinExistence type="predicted"/>
<comment type="caution">
    <text evidence="1">The sequence shown here is derived from an EMBL/GenBank/DDBJ whole genome shotgun (WGS) entry which is preliminary data.</text>
</comment>
<keyword evidence="2" id="KW-1185">Reference proteome</keyword>
<accession>A0AAD9GGM5</accession>
<dbReference type="EMBL" id="JASMQC010000018">
    <property type="protein sequence ID" value="KAK1938275.1"/>
    <property type="molecule type" value="Genomic_DNA"/>
</dbReference>
<dbReference type="AlphaFoldDB" id="A0AAD9GGM5"/>
<protein>
    <submittedName>
        <fullName evidence="1">Uncharacterized protein</fullName>
    </submittedName>
</protein>
<sequence>MHVEDGSAFGFRALANYFGCQKWWTISASRSESSVGPTFASCVRPARLLPVTNGDAEPNVPRWAGAALSKSYESKGECRSLGRRSDLQRLLR</sequence>
<reference evidence="1" key="1">
    <citation type="submission" date="2023-08" db="EMBL/GenBank/DDBJ databases">
        <title>Reference Genome Resource for the Citrus Pathogen Phytophthora citrophthora.</title>
        <authorList>
            <person name="Moller H."/>
            <person name="Coetzee B."/>
            <person name="Rose L.J."/>
            <person name="Van Niekerk J.M."/>
        </authorList>
    </citation>
    <scope>NUCLEOTIDE SEQUENCE</scope>
    <source>
        <strain evidence="1">STE-U-9442</strain>
    </source>
</reference>
<gene>
    <name evidence="1" type="ORF">P3T76_009425</name>
</gene>